<comment type="caution">
    <text evidence="3">The sequence shown here is derived from an EMBL/GenBank/DDBJ whole genome shotgun (WGS) entry which is preliminary data.</text>
</comment>
<proteinExistence type="predicted"/>
<dbReference type="RefSeq" id="WP_189514387.1">
    <property type="nucleotide sequence ID" value="NZ_BMXG01000010.1"/>
</dbReference>
<evidence type="ECO:0000313" key="4">
    <source>
        <dbReference type="Proteomes" id="UP000642829"/>
    </source>
</evidence>
<name>A0A8J3GEB0_9BACT</name>
<reference evidence="3" key="2">
    <citation type="submission" date="2020-09" db="EMBL/GenBank/DDBJ databases">
        <authorList>
            <person name="Sun Q."/>
            <person name="Kim S."/>
        </authorList>
    </citation>
    <scope>NUCLEOTIDE SEQUENCE</scope>
    <source>
        <strain evidence="3">KCTC 12870</strain>
    </source>
</reference>
<evidence type="ECO:0000256" key="2">
    <source>
        <dbReference type="SAM" id="Phobius"/>
    </source>
</evidence>
<protein>
    <recommendedName>
        <fullName evidence="5">Alkaline shock response membrane anchor protein AmaP</fullName>
    </recommendedName>
</protein>
<feature type="compositionally biased region" description="Basic and acidic residues" evidence="1">
    <location>
        <begin position="173"/>
        <end position="183"/>
    </location>
</feature>
<evidence type="ECO:0000313" key="3">
    <source>
        <dbReference type="EMBL" id="GHC02309.1"/>
    </source>
</evidence>
<reference evidence="3" key="1">
    <citation type="journal article" date="2014" name="Int. J. Syst. Evol. Microbiol.">
        <title>Complete genome sequence of Corynebacterium casei LMG S-19264T (=DSM 44701T), isolated from a smear-ripened cheese.</title>
        <authorList>
            <consortium name="US DOE Joint Genome Institute (JGI-PGF)"/>
            <person name="Walter F."/>
            <person name="Albersmeier A."/>
            <person name="Kalinowski J."/>
            <person name="Ruckert C."/>
        </authorList>
    </citation>
    <scope>NUCLEOTIDE SEQUENCE</scope>
    <source>
        <strain evidence="3">KCTC 12870</strain>
    </source>
</reference>
<evidence type="ECO:0008006" key="5">
    <source>
        <dbReference type="Google" id="ProtNLM"/>
    </source>
</evidence>
<keyword evidence="2" id="KW-0472">Membrane</keyword>
<sequence>MEEKLKEWLRSIYEATFSFANPQWYYWWLGAAGIILVLIIMWRIKRSRRNFRVFRDESGVAETTNAALRDLVRIACDGVETASKPRIDFKKKHGRINVQIRAKLYQGQRLGEVRDQMRRRVTQIFQDTHGILIGDVSFTATGFKKSNHMPEVTPLPEPVSEKPTPEQIVPVEPLKEPEPEKKSAFGWSTPKEPEGLKPIKEESKPEPEIEEQKNKKTGLFGGFGGKKSEPEIIEESKQEDLLADDEFSALLSENDEDSEKKRDDKI</sequence>
<feature type="compositionally biased region" description="Basic and acidic residues" evidence="1">
    <location>
        <begin position="191"/>
        <end position="214"/>
    </location>
</feature>
<feature type="region of interest" description="Disordered" evidence="1">
    <location>
        <begin position="173"/>
        <end position="266"/>
    </location>
</feature>
<keyword evidence="2" id="KW-1133">Transmembrane helix</keyword>
<gene>
    <name evidence="3" type="ORF">GCM10007047_18570</name>
</gene>
<keyword evidence="2" id="KW-0812">Transmembrane</keyword>
<organism evidence="3 4">
    <name type="scientific">Cerasicoccus arenae</name>
    <dbReference type="NCBI Taxonomy" id="424488"/>
    <lineage>
        <taxon>Bacteria</taxon>
        <taxon>Pseudomonadati</taxon>
        <taxon>Verrucomicrobiota</taxon>
        <taxon>Opitutia</taxon>
        <taxon>Puniceicoccales</taxon>
        <taxon>Cerasicoccaceae</taxon>
        <taxon>Cerasicoccus</taxon>
    </lineage>
</organism>
<dbReference type="EMBL" id="BMXG01000010">
    <property type="protein sequence ID" value="GHC02309.1"/>
    <property type="molecule type" value="Genomic_DNA"/>
</dbReference>
<keyword evidence="4" id="KW-1185">Reference proteome</keyword>
<feature type="transmembrane region" description="Helical" evidence="2">
    <location>
        <begin position="24"/>
        <end position="42"/>
    </location>
</feature>
<dbReference type="Proteomes" id="UP000642829">
    <property type="component" value="Unassembled WGS sequence"/>
</dbReference>
<feature type="compositionally biased region" description="Basic and acidic residues" evidence="1">
    <location>
        <begin position="226"/>
        <end position="240"/>
    </location>
</feature>
<feature type="compositionally biased region" description="Acidic residues" evidence="1">
    <location>
        <begin position="241"/>
        <end position="257"/>
    </location>
</feature>
<accession>A0A8J3GEB0</accession>
<dbReference type="AlphaFoldDB" id="A0A8J3GEB0"/>
<evidence type="ECO:0000256" key="1">
    <source>
        <dbReference type="SAM" id="MobiDB-lite"/>
    </source>
</evidence>